<dbReference type="Gene3D" id="1.10.10.10">
    <property type="entry name" value="Winged helix-like DNA-binding domain superfamily/Winged helix DNA-binding domain"/>
    <property type="match status" value="1"/>
</dbReference>
<dbReference type="InterPro" id="IPR001867">
    <property type="entry name" value="OmpR/PhoB-type_DNA-bd"/>
</dbReference>
<dbReference type="AlphaFoldDB" id="A0A6J6AXZ8"/>
<dbReference type="Pfam" id="PF00486">
    <property type="entry name" value="Trans_reg_C"/>
    <property type="match status" value="1"/>
</dbReference>
<dbReference type="GO" id="GO:0000160">
    <property type="term" value="P:phosphorelay signal transduction system"/>
    <property type="evidence" value="ECO:0007669"/>
    <property type="project" value="InterPro"/>
</dbReference>
<dbReference type="CDD" id="cd00383">
    <property type="entry name" value="trans_reg_C"/>
    <property type="match status" value="1"/>
</dbReference>
<dbReference type="InterPro" id="IPR016032">
    <property type="entry name" value="Sig_transdc_resp-reg_C-effctor"/>
</dbReference>
<evidence type="ECO:0000259" key="2">
    <source>
        <dbReference type="PROSITE" id="PS51755"/>
    </source>
</evidence>
<feature type="domain" description="OmpR/PhoB-type" evidence="2">
    <location>
        <begin position="88"/>
        <end position="186"/>
    </location>
</feature>
<keyword evidence="1" id="KW-0238">DNA-binding</keyword>
<evidence type="ECO:0000256" key="1">
    <source>
        <dbReference type="ARBA" id="ARBA00023125"/>
    </source>
</evidence>
<dbReference type="GO" id="GO:0006355">
    <property type="term" value="P:regulation of DNA-templated transcription"/>
    <property type="evidence" value="ECO:0007669"/>
    <property type="project" value="InterPro"/>
</dbReference>
<organism evidence="3">
    <name type="scientific">freshwater metagenome</name>
    <dbReference type="NCBI Taxonomy" id="449393"/>
    <lineage>
        <taxon>unclassified sequences</taxon>
        <taxon>metagenomes</taxon>
        <taxon>ecological metagenomes</taxon>
    </lineage>
</organism>
<protein>
    <submittedName>
        <fullName evidence="3">Unannotated protein</fullName>
    </submittedName>
</protein>
<dbReference type="EMBL" id="CAEZSG010000006">
    <property type="protein sequence ID" value="CAB4530919.1"/>
    <property type="molecule type" value="Genomic_DNA"/>
</dbReference>
<sequence>MPDNAQNPAKIRGFAVYVGVDEASALAAGTSISEIVDAVRNVVTAAVPGTESHAAVAYAPESQRGKNLDIVRLALREPRAVAELLPPKPTSTTQGVTIDLSRKRVVINGDVAPLTYKEFELLQYLVLREAVTVDRSGMIDTLWAASDVDRPNSRTIDVHVRRLRSKLEPFEDIVRTVRGVGYRFDRHADVIIDFGTGRSPDIY</sequence>
<reference evidence="3" key="1">
    <citation type="submission" date="2020-05" db="EMBL/GenBank/DDBJ databases">
        <authorList>
            <person name="Chiriac C."/>
            <person name="Salcher M."/>
            <person name="Ghai R."/>
            <person name="Kavagutti S V."/>
        </authorList>
    </citation>
    <scope>NUCLEOTIDE SEQUENCE</scope>
</reference>
<dbReference type="PROSITE" id="PS51755">
    <property type="entry name" value="OMPR_PHOB"/>
    <property type="match status" value="1"/>
</dbReference>
<evidence type="ECO:0000313" key="4">
    <source>
        <dbReference type="EMBL" id="CAB4858854.1"/>
    </source>
</evidence>
<dbReference type="InterPro" id="IPR036388">
    <property type="entry name" value="WH-like_DNA-bd_sf"/>
</dbReference>
<proteinExistence type="predicted"/>
<accession>A0A6J6AXZ8</accession>
<gene>
    <name evidence="3" type="ORF">UFOPK1413_00070</name>
    <name evidence="4" type="ORF">UFOPK3339_00301</name>
</gene>
<dbReference type="EMBL" id="CAFBLF010000029">
    <property type="protein sequence ID" value="CAB4858854.1"/>
    <property type="molecule type" value="Genomic_DNA"/>
</dbReference>
<dbReference type="GO" id="GO:0003677">
    <property type="term" value="F:DNA binding"/>
    <property type="evidence" value="ECO:0007669"/>
    <property type="project" value="UniProtKB-KW"/>
</dbReference>
<dbReference type="SUPFAM" id="SSF46894">
    <property type="entry name" value="C-terminal effector domain of the bipartite response regulators"/>
    <property type="match status" value="1"/>
</dbReference>
<evidence type="ECO:0000313" key="3">
    <source>
        <dbReference type="EMBL" id="CAB4530919.1"/>
    </source>
</evidence>
<name>A0A6J6AXZ8_9ZZZZ</name>
<dbReference type="SMART" id="SM00862">
    <property type="entry name" value="Trans_reg_C"/>
    <property type="match status" value="1"/>
</dbReference>